<dbReference type="SMART" id="SM00028">
    <property type="entry name" value="TPR"/>
    <property type="match status" value="4"/>
</dbReference>
<proteinExistence type="predicted"/>
<feature type="region of interest" description="Disordered" evidence="4">
    <location>
        <begin position="27"/>
        <end position="64"/>
    </location>
</feature>
<feature type="chain" id="PRO_5022762220" evidence="5">
    <location>
        <begin position="31"/>
        <end position="408"/>
    </location>
</feature>
<feature type="compositionally biased region" description="Polar residues" evidence="4">
    <location>
        <begin position="51"/>
        <end position="64"/>
    </location>
</feature>
<feature type="signal peptide" evidence="5">
    <location>
        <begin position="1"/>
        <end position="30"/>
    </location>
</feature>
<feature type="repeat" description="TPR" evidence="3">
    <location>
        <begin position="184"/>
        <end position="217"/>
    </location>
</feature>
<gene>
    <name evidence="6" type="ORF">FU658_11150</name>
</gene>
<evidence type="ECO:0000256" key="1">
    <source>
        <dbReference type="ARBA" id="ARBA00022737"/>
    </source>
</evidence>
<name>A0A5C8KLN3_9GAMM</name>
<dbReference type="Pfam" id="PF13432">
    <property type="entry name" value="TPR_16"/>
    <property type="match status" value="1"/>
</dbReference>
<dbReference type="OrthoDB" id="5964849at2"/>
<dbReference type="InterPro" id="IPR051012">
    <property type="entry name" value="CellSynth/LPSAsmb/PSIAsmb"/>
</dbReference>
<dbReference type="Pfam" id="PF13174">
    <property type="entry name" value="TPR_6"/>
    <property type="match status" value="1"/>
</dbReference>
<protein>
    <submittedName>
        <fullName evidence="6">Tetratricopeptide repeat protein</fullName>
    </submittedName>
</protein>
<dbReference type="PROSITE" id="PS50005">
    <property type="entry name" value="TPR"/>
    <property type="match status" value="2"/>
</dbReference>
<keyword evidence="7" id="KW-1185">Reference proteome</keyword>
<evidence type="ECO:0000313" key="7">
    <source>
        <dbReference type="Proteomes" id="UP000321248"/>
    </source>
</evidence>
<evidence type="ECO:0000256" key="4">
    <source>
        <dbReference type="SAM" id="MobiDB-lite"/>
    </source>
</evidence>
<dbReference type="InterPro" id="IPR019734">
    <property type="entry name" value="TPR_rpt"/>
</dbReference>
<dbReference type="PANTHER" id="PTHR45586:SF1">
    <property type="entry name" value="LIPOPOLYSACCHARIDE ASSEMBLY PROTEIN B"/>
    <property type="match status" value="1"/>
</dbReference>
<evidence type="ECO:0000256" key="5">
    <source>
        <dbReference type="SAM" id="SignalP"/>
    </source>
</evidence>
<dbReference type="Pfam" id="PF14559">
    <property type="entry name" value="TPR_19"/>
    <property type="match status" value="1"/>
</dbReference>
<organism evidence="6 7">
    <name type="scientific">Alkalisalibacterium limincola</name>
    <dbReference type="NCBI Taxonomy" id="2699169"/>
    <lineage>
        <taxon>Bacteria</taxon>
        <taxon>Pseudomonadati</taxon>
        <taxon>Pseudomonadota</taxon>
        <taxon>Gammaproteobacteria</taxon>
        <taxon>Lysobacterales</taxon>
        <taxon>Lysobacteraceae</taxon>
        <taxon>Alkalisalibacterium</taxon>
    </lineage>
</organism>
<dbReference type="AlphaFoldDB" id="A0A5C8KLN3"/>
<dbReference type="InterPro" id="IPR011990">
    <property type="entry name" value="TPR-like_helical_dom_sf"/>
</dbReference>
<keyword evidence="5" id="KW-0732">Signal</keyword>
<accession>A0A5C8KLN3</accession>
<evidence type="ECO:0000313" key="6">
    <source>
        <dbReference type="EMBL" id="TXK60699.1"/>
    </source>
</evidence>
<dbReference type="EMBL" id="VRTS01000008">
    <property type="protein sequence ID" value="TXK60699.1"/>
    <property type="molecule type" value="Genomic_DNA"/>
</dbReference>
<keyword evidence="1" id="KW-0677">Repeat</keyword>
<evidence type="ECO:0000256" key="3">
    <source>
        <dbReference type="PROSITE-ProRule" id="PRU00339"/>
    </source>
</evidence>
<keyword evidence="2 3" id="KW-0802">TPR repeat</keyword>
<dbReference type="PANTHER" id="PTHR45586">
    <property type="entry name" value="TPR REPEAT-CONTAINING PROTEIN PA4667"/>
    <property type="match status" value="1"/>
</dbReference>
<evidence type="ECO:0000256" key="2">
    <source>
        <dbReference type="ARBA" id="ARBA00022803"/>
    </source>
</evidence>
<dbReference type="Gene3D" id="1.25.40.10">
    <property type="entry name" value="Tetratricopeptide repeat domain"/>
    <property type="match status" value="2"/>
</dbReference>
<dbReference type="Proteomes" id="UP000321248">
    <property type="component" value="Unassembled WGS sequence"/>
</dbReference>
<comment type="caution">
    <text evidence="6">The sequence shown here is derived from an EMBL/GenBank/DDBJ whole genome shotgun (WGS) entry which is preliminary data.</text>
</comment>
<feature type="repeat" description="TPR" evidence="3">
    <location>
        <begin position="325"/>
        <end position="358"/>
    </location>
</feature>
<reference evidence="6 7" key="1">
    <citation type="submission" date="2019-08" db="EMBL/GenBank/DDBJ databases">
        <authorList>
            <person name="Karlyshev A.V."/>
        </authorList>
    </citation>
    <scope>NUCLEOTIDE SEQUENCE [LARGE SCALE GENOMIC DNA]</scope>
    <source>
        <strain evidence="6 7">Alg18-2.2</strain>
    </source>
</reference>
<sequence length="408" mass="45636">MPMNHPLIIKTALAAALGLALTAIPSPADAQRSTAERQAAREAREDRGTRQTETLFPNATRQSPTATVSQRMAPRVQRLDDMLEGPENAQEVVAEAQRLINDRNANAYVKSIAYVRMADAYEELGDWDNSFASLERALQEDGFSNDNHYQTMLRLGQTLVIEERTEQGLAWLARFFEESRSERPEHLALMGNVYYQAERFPEAVEYINRAIAVSDSPNPQWNQILMASYAEMGQSDQAVRVATELAAASPDNKQLVMNLASAHLQADNYEQAAEVLQDARRRGLFDSGQDYRHLASILLNTDNQEAQAASVLQEGLDKGMVEGDFDTYFMLGQAYYFSDQYDGAIRAWTEAAKTAPNGEAALNLARVHYDEGNWAEARRYANEAISKGVSNEETARNLIRNVELEMSR</sequence>
<dbReference type="SUPFAM" id="SSF48452">
    <property type="entry name" value="TPR-like"/>
    <property type="match status" value="2"/>
</dbReference>
<feature type="compositionally biased region" description="Basic and acidic residues" evidence="4">
    <location>
        <begin position="34"/>
        <end position="50"/>
    </location>
</feature>